<dbReference type="CDD" id="cd00038">
    <property type="entry name" value="CAP_ED"/>
    <property type="match status" value="1"/>
</dbReference>
<dbReference type="PANTHER" id="PTHR24567:SF74">
    <property type="entry name" value="HTH-TYPE TRANSCRIPTIONAL REGULATOR ARCR"/>
    <property type="match status" value="1"/>
</dbReference>
<dbReference type="SMART" id="SM00100">
    <property type="entry name" value="cNMP"/>
    <property type="match status" value="1"/>
</dbReference>
<accession>A0A9X9XI42</accession>
<dbReference type="Pfam" id="PF00027">
    <property type="entry name" value="cNMP_binding"/>
    <property type="match status" value="1"/>
</dbReference>
<dbReference type="Gene3D" id="2.60.120.10">
    <property type="entry name" value="Jelly Rolls"/>
    <property type="match status" value="1"/>
</dbReference>
<dbReference type="GO" id="GO:0003700">
    <property type="term" value="F:DNA-binding transcription factor activity"/>
    <property type="evidence" value="ECO:0007669"/>
    <property type="project" value="TreeGrafter"/>
</dbReference>
<organism evidence="6 7">
    <name type="scientific">Neoroseomonas eburnea</name>
    <dbReference type="NCBI Taxonomy" id="1346889"/>
    <lineage>
        <taxon>Bacteria</taxon>
        <taxon>Pseudomonadati</taxon>
        <taxon>Pseudomonadota</taxon>
        <taxon>Alphaproteobacteria</taxon>
        <taxon>Acetobacterales</taxon>
        <taxon>Acetobacteraceae</taxon>
        <taxon>Neoroseomonas</taxon>
    </lineage>
</organism>
<dbReference type="Proteomes" id="UP001138709">
    <property type="component" value="Unassembled WGS sequence"/>
</dbReference>
<evidence type="ECO:0000256" key="1">
    <source>
        <dbReference type="ARBA" id="ARBA00023015"/>
    </source>
</evidence>
<comment type="caution">
    <text evidence="6">The sequence shown here is derived from an EMBL/GenBank/DDBJ whole genome shotgun (WGS) entry which is preliminary data.</text>
</comment>
<dbReference type="InterPro" id="IPR036388">
    <property type="entry name" value="WH-like_DNA-bd_sf"/>
</dbReference>
<dbReference type="InterPro" id="IPR036390">
    <property type="entry name" value="WH_DNA-bd_sf"/>
</dbReference>
<dbReference type="PROSITE" id="PS50042">
    <property type="entry name" value="CNMP_BINDING_3"/>
    <property type="match status" value="1"/>
</dbReference>
<evidence type="ECO:0000313" key="7">
    <source>
        <dbReference type="Proteomes" id="UP001138709"/>
    </source>
</evidence>
<name>A0A9X9XI42_9PROT</name>
<keyword evidence="7" id="KW-1185">Reference proteome</keyword>
<dbReference type="GO" id="GO:0005829">
    <property type="term" value="C:cytosol"/>
    <property type="evidence" value="ECO:0007669"/>
    <property type="project" value="TreeGrafter"/>
</dbReference>
<evidence type="ECO:0000256" key="2">
    <source>
        <dbReference type="ARBA" id="ARBA00023125"/>
    </source>
</evidence>
<dbReference type="SMART" id="SM00419">
    <property type="entry name" value="HTH_CRP"/>
    <property type="match status" value="1"/>
</dbReference>
<keyword evidence="3" id="KW-0804">Transcription</keyword>
<sequence length="242" mass="25678">MDKERLAPGLGRLAFFRDADAATLARAEAASRVVQVAAGELVLDFDCPSTEVRVVLRGGPLRVLMRSSGGREKIVAEVGPGAFVGELAAFAGPAVSPSAGIHALHRAVIAVMPGDAFVELILASPPLGRRLIALLAERVRSQNRRLLEYAVLPTRQRLCAELLRLARPRPPEAGGGLAISPPPARPELASRIGARREAVSRELADLVRLGRLRVGPRAIVLLDEAAIRADVEAAMEAAKRLA</sequence>
<dbReference type="InterPro" id="IPR050397">
    <property type="entry name" value="Env_Response_Regulators"/>
</dbReference>
<dbReference type="Pfam" id="PF13545">
    <property type="entry name" value="HTH_Crp_2"/>
    <property type="match status" value="1"/>
</dbReference>
<dbReference type="InterPro" id="IPR014710">
    <property type="entry name" value="RmlC-like_jellyroll"/>
</dbReference>
<feature type="domain" description="HTH crp-type" evidence="5">
    <location>
        <begin position="152"/>
        <end position="225"/>
    </location>
</feature>
<evidence type="ECO:0000259" key="5">
    <source>
        <dbReference type="PROSITE" id="PS51063"/>
    </source>
</evidence>
<dbReference type="Gene3D" id="1.10.10.10">
    <property type="entry name" value="Winged helix-like DNA-binding domain superfamily/Winged helix DNA-binding domain"/>
    <property type="match status" value="1"/>
</dbReference>
<feature type="domain" description="Cyclic nucleotide-binding" evidence="4">
    <location>
        <begin position="15"/>
        <end position="138"/>
    </location>
</feature>
<dbReference type="RefSeq" id="WP_211848949.1">
    <property type="nucleotide sequence ID" value="NZ_JAAEDL010000031.1"/>
</dbReference>
<evidence type="ECO:0000313" key="6">
    <source>
        <dbReference type="EMBL" id="MBR0683378.1"/>
    </source>
</evidence>
<reference evidence="6" key="1">
    <citation type="submission" date="2020-01" db="EMBL/GenBank/DDBJ databases">
        <authorList>
            <person name="Rat A."/>
        </authorList>
    </citation>
    <scope>NUCLEOTIDE SEQUENCE</scope>
    <source>
        <strain evidence="6">LMG 31228</strain>
    </source>
</reference>
<dbReference type="EMBL" id="JAAEDL010000031">
    <property type="protein sequence ID" value="MBR0683378.1"/>
    <property type="molecule type" value="Genomic_DNA"/>
</dbReference>
<protein>
    <submittedName>
        <fullName evidence="6">Crp/Fnr family transcriptional regulator</fullName>
    </submittedName>
</protein>
<gene>
    <name evidence="6" type="ORF">GXW74_23025</name>
</gene>
<dbReference type="InterPro" id="IPR012318">
    <property type="entry name" value="HTH_CRP"/>
</dbReference>
<reference evidence="6" key="2">
    <citation type="journal article" date="2021" name="Syst. Appl. Microbiol.">
        <title>Roseomonas hellenica sp. nov., isolated from roots of wild-growing Alkanna tinctoria.</title>
        <authorList>
            <person name="Rat A."/>
            <person name="Naranjo H.D."/>
            <person name="Lebbe L."/>
            <person name="Cnockaert M."/>
            <person name="Krigas N."/>
            <person name="Grigoriadou K."/>
            <person name="Maloupa E."/>
            <person name="Willems A."/>
        </authorList>
    </citation>
    <scope>NUCLEOTIDE SEQUENCE</scope>
    <source>
        <strain evidence="6">LMG 31228</strain>
    </source>
</reference>
<evidence type="ECO:0000259" key="4">
    <source>
        <dbReference type="PROSITE" id="PS50042"/>
    </source>
</evidence>
<dbReference type="AlphaFoldDB" id="A0A9X9XI42"/>
<keyword evidence="2" id="KW-0238">DNA-binding</keyword>
<dbReference type="PROSITE" id="PS51063">
    <property type="entry name" value="HTH_CRP_2"/>
    <property type="match status" value="1"/>
</dbReference>
<dbReference type="SUPFAM" id="SSF46785">
    <property type="entry name" value="Winged helix' DNA-binding domain"/>
    <property type="match status" value="1"/>
</dbReference>
<dbReference type="GO" id="GO:0003677">
    <property type="term" value="F:DNA binding"/>
    <property type="evidence" value="ECO:0007669"/>
    <property type="project" value="UniProtKB-KW"/>
</dbReference>
<keyword evidence="1" id="KW-0805">Transcription regulation</keyword>
<evidence type="ECO:0000256" key="3">
    <source>
        <dbReference type="ARBA" id="ARBA00023163"/>
    </source>
</evidence>
<dbReference type="PANTHER" id="PTHR24567">
    <property type="entry name" value="CRP FAMILY TRANSCRIPTIONAL REGULATORY PROTEIN"/>
    <property type="match status" value="1"/>
</dbReference>
<dbReference type="InterPro" id="IPR000595">
    <property type="entry name" value="cNMP-bd_dom"/>
</dbReference>
<proteinExistence type="predicted"/>
<dbReference type="InterPro" id="IPR018490">
    <property type="entry name" value="cNMP-bd_dom_sf"/>
</dbReference>
<dbReference type="SUPFAM" id="SSF51206">
    <property type="entry name" value="cAMP-binding domain-like"/>
    <property type="match status" value="1"/>
</dbReference>